<proteinExistence type="predicted"/>
<dbReference type="EMBL" id="AP014705">
    <property type="protein sequence ID" value="BAQ49179.1"/>
    <property type="molecule type" value="Genomic_DNA"/>
</dbReference>
<sequence>MEADMRLIAERIQAAWEAGKVCSLVGRGCRARVVRLGRLAAAGRIEPALALQLAREAEALAFCFLPLPAGDLDADR</sequence>
<evidence type="ECO:0000313" key="2">
    <source>
        <dbReference type="Proteomes" id="UP000061432"/>
    </source>
</evidence>
<name>A0A0C6FUF1_9HYPH</name>
<reference evidence="2" key="2">
    <citation type="submission" date="2015-01" db="EMBL/GenBank/DDBJ databases">
        <title>Complete genome sequence of Methylobacterium aquaticum strain 22A.</title>
        <authorList>
            <person name="Tani A."/>
            <person name="Ogura Y."/>
            <person name="Hayashi T."/>
        </authorList>
    </citation>
    <scope>NUCLEOTIDE SEQUENCE [LARGE SCALE GENOMIC DNA]</scope>
    <source>
        <strain evidence="2">MA-22A</strain>
        <plasmid evidence="2">Plasmid pMaq22A_1p DNA</plasmid>
    </source>
</reference>
<gene>
    <name evidence="1" type="ORF">Maq22A_1p34575</name>
</gene>
<protein>
    <submittedName>
        <fullName evidence="1">Uncharacterized protein</fullName>
    </submittedName>
</protein>
<dbReference type="KEGG" id="maqu:Maq22A_1p34575"/>
<evidence type="ECO:0000313" key="1">
    <source>
        <dbReference type="EMBL" id="BAQ49179.1"/>
    </source>
</evidence>
<reference evidence="1 2" key="1">
    <citation type="journal article" date="2015" name="Genome Announc.">
        <title>Complete Genome Sequence of Methylobacterium aquaticum Strain 22A, Isolated from Racomitrium japonicum Moss.</title>
        <authorList>
            <person name="Tani A."/>
            <person name="Ogura Y."/>
            <person name="Hayashi T."/>
            <person name="Kimbara K."/>
        </authorList>
    </citation>
    <scope>NUCLEOTIDE SEQUENCE [LARGE SCALE GENOMIC DNA]</scope>
    <source>
        <strain evidence="1 2">MA-22A</strain>
        <plasmid evidence="2">Plasmid pMaq22A_1p DNA</plasmid>
    </source>
</reference>
<dbReference type="Proteomes" id="UP000061432">
    <property type="component" value="Plasmid pMaq22A_1p"/>
</dbReference>
<dbReference type="AlphaFoldDB" id="A0A0C6FUF1"/>
<keyword evidence="1" id="KW-0614">Plasmid</keyword>
<accession>A0A0C6FUF1</accession>
<geneLocation type="plasmid" evidence="2">
    <name>pMaq22A_1p DNA</name>
</geneLocation>
<organism evidence="1 2">
    <name type="scientific">Methylobacterium aquaticum</name>
    <dbReference type="NCBI Taxonomy" id="270351"/>
    <lineage>
        <taxon>Bacteria</taxon>
        <taxon>Pseudomonadati</taxon>
        <taxon>Pseudomonadota</taxon>
        <taxon>Alphaproteobacteria</taxon>
        <taxon>Hyphomicrobiales</taxon>
        <taxon>Methylobacteriaceae</taxon>
        <taxon>Methylobacterium</taxon>
    </lineage>
</organism>
<dbReference type="PATRIC" id="fig|270351.10.peg.6227"/>